<evidence type="ECO:0000313" key="4">
    <source>
        <dbReference type="Proteomes" id="UP000838878"/>
    </source>
</evidence>
<name>A0A8J9UN62_9NEOP</name>
<sequence>MCKREAIIFGLSFILILFLNTADAAKENCNKEEDLLQRCSMSLPVLSSSDISFALTREELDKSCVELRLGIKCVDNYTEVCMDKNKQAMFKKIYSGIAEVVQELCTRGKYQDEYLRHAVCVKNVRPEYEVCSKNYEVTLTTLSNHQKKEEYQTDEVNVAANQEEYLRTVCCSFQEYLLCSERTVQRSCGDDAALFTSAFLKRMASNIIRNFCFEYRGQECALADKATSTDHSVLLIFIGILSSLYPFISGSLVPT</sequence>
<gene>
    <name evidence="3" type="ORF">BINO364_LOCUS9205</name>
</gene>
<dbReference type="EMBL" id="OV170223">
    <property type="protein sequence ID" value="CAH0723366.1"/>
    <property type="molecule type" value="Genomic_DNA"/>
</dbReference>
<keyword evidence="1" id="KW-0812">Transmembrane</keyword>
<keyword evidence="1" id="KW-0472">Membrane</keyword>
<keyword evidence="1" id="KW-1133">Transmembrane helix</keyword>
<protein>
    <submittedName>
        <fullName evidence="3">Uncharacterized protein</fullName>
    </submittedName>
</protein>
<dbReference type="AlphaFoldDB" id="A0A8J9UN62"/>
<dbReference type="PANTHER" id="PTHR33964">
    <property type="entry name" value="RE45066P-RELATED"/>
    <property type="match status" value="1"/>
</dbReference>
<keyword evidence="2" id="KW-0732">Signal</keyword>
<dbReference type="PANTHER" id="PTHR33964:SF1">
    <property type="entry name" value="RE45066P"/>
    <property type="match status" value="1"/>
</dbReference>
<feature type="non-terminal residue" evidence="3">
    <location>
        <position position="255"/>
    </location>
</feature>
<accession>A0A8J9UN62</accession>
<reference evidence="3" key="1">
    <citation type="submission" date="2021-12" db="EMBL/GenBank/DDBJ databases">
        <authorList>
            <person name="Martin H S."/>
        </authorList>
    </citation>
    <scope>NUCLEOTIDE SEQUENCE</scope>
</reference>
<evidence type="ECO:0000313" key="3">
    <source>
        <dbReference type="EMBL" id="CAH0723366.1"/>
    </source>
</evidence>
<proteinExistence type="predicted"/>
<feature type="transmembrane region" description="Helical" evidence="1">
    <location>
        <begin position="233"/>
        <end position="253"/>
    </location>
</feature>
<keyword evidence="4" id="KW-1185">Reference proteome</keyword>
<dbReference type="OrthoDB" id="10051804at2759"/>
<evidence type="ECO:0000256" key="1">
    <source>
        <dbReference type="SAM" id="Phobius"/>
    </source>
</evidence>
<organism evidence="3 4">
    <name type="scientific">Brenthis ino</name>
    <name type="common">lesser marbled fritillary</name>
    <dbReference type="NCBI Taxonomy" id="405034"/>
    <lineage>
        <taxon>Eukaryota</taxon>
        <taxon>Metazoa</taxon>
        <taxon>Ecdysozoa</taxon>
        <taxon>Arthropoda</taxon>
        <taxon>Hexapoda</taxon>
        <taxon>Insecta</taxon>
        <taxon>Pterygota</taxon>
        <taxon>Neoptera</taxon>
        <taxon>Endopterygota</taxon>
        <taxon>Lepidoptera</taxon>
        <taxon>Glossata</taxon>
        <taxon>Ditrysia</taxon>
        <taxon>Papilionoidea</taxon>
        <taxon>Nymphalidae</taxon>
        <taxon>Heliconiinae</taxon>
        <taxon>Argynnini</taxon>
        <taxon>Brenthis</taxon>
    </lineage>
</organism>
<dbReference type="Proteomes" id="UP000838878">
    <property type="component" value="Chromosome 3"/>
</dbReference>
<evidence type="ECO:0000256" key="2">
    <source>
        <dbReference type="SAM" id="SignalP"/>
    </source>
</evidence>
<feature type="chain" id="PRO_5035471739" evidence="2">
    <location>
        <begin position="25"/>
        <end position="255"/>
    </location>
</feature>
<feature type="signal peptide" evidence="2">
    <location>
        <begin position="1"/>
        <end position="24"/>
    </location>
</feature>